<reference evidence="2" key="1">
    <citation type="submission" date="2016-11" db="EMBL/GenBank/DDBJ databases">
        <authorList>
            <person name="Varghese N."/>
            <person name="Submissions S."/>
        </authorList>
    </citation>
    <scope>NUCLEOTIDE SEQUENCE [LARGE SCALE GENOMIC DNA]</scope>
    <source>
        <strain evidence="2">DSM 6637</strain>
    </source>
</reference>
<gene>
    <name evidence="1" type="ORF">SAMN05444389_109103</name>
</gene>
<organism evidence="1 2">
    <name type="scientific">Paracoccus solventivorans</name>
    <dbReference type="NCBI Taxonomy" id="53463"/>
    <lineage>
        <taxon>Bacteria</taxon>
        <taxon>Pseudomonadati</taxon>
        <taxon>Pseudomonadota</taxon>
        <taxon>Alphaproteobacteria</taxon>
        <taxon>Rhodobacterales</taxon>
        <taxon>Paracoccaceae</taxon>
        <taxon>Paracoccus</taxon>
    </lineage>
</organism>
<dbReference type="InterPro" id="IPR016039">
    <property type="entry name" value="Thiolase-like"/>
</dbReference>
<name>A0A1M7IT83_9RHOB</name>
<dbReference type="GO" id="GO:0016746">
    <property type="term" value="F:acyltransferase activity"/>
    <property type="evidence" value="ECO:0007669"/>
    <property type="project" value="InterPro"/>
</dbReference>
<dbReference type="STRING" id="53463.SAMN05444389_109103"/>
<proteinExistence type="predicted"/>
<dbReference type="OrthoDB" id="8771453at2"/>
<evidence type="ECO:0000313" key="2">
    <source>
        <dbReference type="Proteomes" id="UP000184444"/>
    </source>
</evidence>
<keyword evidence="2" id="KW-1185">Reference proteome</keyword>
<dbReference type="AlphaFoldDB" id="A0A1M7IT83"/>
<protein>
    <submittedName>
        <fullName evidence="1">3-hydroxy-3-methylglutaryl CoA synthase</fullName>
    </submittedName>
</protein>
<dbReference type="SUPFAM" id="SSF53901">
    <property type="entry name" value="Thiolase-like"/>
    <property type="match status" value="1"/>
</dbReference>
<evidence type="ECO:0000313" key="1">
    <source>
        <dbReference type="EMBL" id="SHM43899.1"/>
    </source>
</evidence>
<dbReference type="EMBL" id="FRCK01000009">
    <property type="protein sequence ID" value="SHM43899.1"/>
    <property type="molecule type" value="Genomic_DNA"/>
</dbReference>
<dbReference type="RefSeq" id="WP_073067775.1">
    <property type="nucleotide sequence ID" value="NZ_FRCK01000009.1"/>
</dbReference>
<sequence length="480" mass="50715">MANRSIQSTGAYLPLLRFERKAARAELSWAGLGGNGKGRRTVAGWDEDALTQAVEAAREALAPAQGPVARVVFASTSAAFSDRSQSVLLSEALNLPRDAETVDLANCRRSAVSALLRALRGPEGVELIAAGEKRATQPGSAANLSWGDGAGAVVVGDGPGIARLRGAGRVNLDLLDSYTSVARGLPYAAEERFTRDVMLSEALIPAAKAALAEAGLRAEDVALAVVPEPVSGLYAAAARKLGLSAPNVIDRLAPEAGELGTAAPLFGLALALEQAEPGQIVLLVGCGNGCDVLLLEVTTKTHNRPAHQALDEGVPLTSYSRLLSLTGGIDLDWGPRAEVNQKVSASVLARHGREMHGFVGGRDQGGNVQFPKTPMPVNPGLDEAGAYQDVILRDEPARVVSITADRLNFTPDPPFHFGLVQFENGARVVMEHCDVEGGAQQVGAPLRMRFRIKAIDRQRQFRSYFWKAAPLARPQLAAKE</sequence>
<dbReference type="Proteomes" id="UP000184444">
    <property type="component" value="Unassembled WGS sequence"/>
</dbReference>
<accession>A0A1M7IT83</accession>
<dbReference type="Gene3D" id="3.40.47.10">
    <property type="match status" value="2"/>
</dbReference>